<protein>
    <submittedName>
        <fullName evidence="1">Uncharacterized protein</fullName>
    </submittedName>
</protein>
<accession>A0AAV4NTX9</accession>
<dbReference type="EMBL" id="BPLR01003708">
    <property type="protein sequence ID" value="GIX87765.1"/>
    <property type="molecule type" value="Genomic_DNA"/>
</dbReference>
<dbReference type="AlphaFoldDB" id="A0AAV4NTX9"/>
<evidence type="ECO:0000313" key="2">
    <source>
        <dbReference type="Proteomes" id="UP001054945"/>
    </source>
</evidence>
<proteinExistence type="predicted"/>
<sequence>MLYPFIDRSYSLAFCSLSLSIAYFLCDYLRKLSLFTTHSSHFLSTLSFTTYFICSTLHESLFNTPSLLAFLPPSLPFLPFRKDCDRERLDKDCVTEFRSLYHFTAHLICDYFSKTVYSHPLWFTPK</sequence>
<comment type="caution">
    <text evidence="1">The sequence shown here is derived from an EMBL/GenBank/DDBJ whole genome shotgun (WGS) entry which is preliminary data.</text>
</comment>
<evidence type="ECO:0000313" key="1">
    <source>
        <dbReference type="EMBL" id="GIX87765.1"/>
    </source>
</evidence>
<organism evidence="1 2">
    <name type="scientific">Caerostris extrusa</name>
    <name type="common">Bark spider</name>
    <name type="synonym">Caerostris bankana</name>
    <dbReference type="NCBI Taxonomy" id="172846"/>
    <lineage>
        <taxon>Eukaryota</taxon>
        <taxon>Metazoa</taxon>
        <taxon>Ecdysozoa</taxon>
        <taxon>Arthropoda</taxon>
        <taxon>Chelicerata</taxon>
        <taxon>Arachnida</taxon>
        <taxon>Araneae</taxon>
        <taxon>Araneomorphae</taxon>
        <taxon>Entelegynae</taxon>
        <taxon>Araneoidea</taxon>
        <taxon>Araneidae</taxon>
        <taxon>Caerostris</taxon>
    </lineage>
</organism>
<dbReference type="Proteomes" id="UP001054945">
    <property type="component" value="Unassembled WGS sequence"/>
</dbReference>
<name>A0AAV4NTX9_CAEEX</name>
<reference evidence="1 2" key="1">
    <citation type="submission" date="2021-06" db="EMBL/GenBank/DDBJ databases">
        <title>Caerostris extrusa draft genome.</title>
        <authorList>
            <person name="Kono N."/>
            <person name="Arakawa K."/>
        </authorList>
    </citation>
    <scope>NUCLEOTIDE SEQUENCE [LARGE SCALE GENOMIC DNA]</scope>
</reference>
<keyword evidence="2" id="KW-1185">Reference proteome</keyword>
<gene>
    <name evidence="1" type="ORF">CEXT_391321</name>
</gene>